<accession>A0A0S4KTE7</accession>
<gene>
    <name evidence="2" type="ORF">NITINOP_1482</name>
</gene>
<name>A0A0S4KTE7_9BACT</name>
<keyword evidence="3" id="KW-1185">Reference proteome</keyword>
<reference evidence="3" key="1">
    <citation type="submission" date="2015-09" db="EMBL/GenBank/DDBJ databases">
        <authorList>
            <person name="Daims H."/>
        </authorList>
    </citation>
    <scope>NUCLEOTIDE SEQUENCE [LARGE SCALE GENOMIC DNA]</scope>
</reference>
<feature type="region of interest" description="Disordered" evidence="1">
    <location>
        <begin position="1"/>
        <end position="22"/>
    </location>
</feature>
<evidence type="ECO:0000313" key="2">
    <source>
        <dbReference type="EMBL" id="CUQ66456.1"/>
    </source>
</evidence>
<protein>
    <submittedName>
        <fullName evidence="2">Uncharacterized protein</fullName>
    </submittedName>
</protein>
<evidence type="ECO:0000256" key="1">
    <source>
        <dbReference type="SAM" id="MobiDB-lite"/>
    </source>
</evidence>
<dbReference type="EMBL" id="LN885086">
    <property type="protein sequence ID" value="CUQ66456.1"/>
    <property type="molecule type" value="Genomic_DNA"/>
</dbReference>
<organism evidence="2 3">
    <name type="scientific">Candidatus Nitrospira inopinata</name>
    <dbReference type="NCBI Taxonomy" id="1715989"/>
    <lineage>
        <taxon>Bacteria</taxon>
        <taxon>Pseudomonadati</taxon>
        <taxon>Nitrospirota</taxon>
        <taxon>Nitrospiria</taxon>
        <taxon>Nitrospirales</taxon>
        <taxon>Nitrospiraceae</taxon>
        <taxon>Nitrospira</taxon>
    </lineage>
</organism>
<dbReference type="Proteomes" id="UP000066284">
    <property type="component" value="Chromosome 1"/>
</dbReference>
<sequence length="259" mass="28855">MSRRRREAAGKSHSYRRSSSVGAGKAQMCMTGRFYQLSLIEKPNREVLYQIDRIGFLPGMALLMGAPFEVADPAQQGGLMLRKIRFPCGARNPHVMHKIQQGIFGALGEASERVRRVSDSKEPQGQVILCEGAPGPVKCLLPLRHGSAGFPLVEKGPAPLDQLAVTSGASTRTDRTGRFHFEARRERSFQILPSQGSFYRFQICIADETRRYQGWYERTVGSTGEKVVLDCNVRRPLPAYHETSSGKVMGICRADSRRE</sequence>
<dbReference type="KEGG" id="nio:NITINOP_1482"/>
<dbReference type="STRING" id="1715989.NITINOP_1482"/>
<evidence type="ECO:0000313" key="3">
    <source>
        <dbReference type="Proteomes" id="UP000066284"/>
    </source>
</evidence>
<proteinExistence type="predicted"/>
<dbReference type="AlphaFoldDB" id="A0A0S4KTE7"/>